<dbReference type="Proteomes" id="UP000076021">
    <property type="component" value="Chromosome"/>
</dbReference>
<reference evidence="5 6" key="1">
    <citation type="journal article" date="2016" name="Genome Announc.">
        <title>Whole-Genome Sequence of Rummeliibacillus stabekisii Strain PP9 Isolated from Antarctic Soil.</title>
        <authorList>
            <person name="da Mota F.F."/>
            <person name="Vollu R.E."/>
            <person name="Jurelevicius D."/>
            <person name="Seldin L."/>
        </authorList>
    </citation>
    <scope>NUCLEOTIDE SEQUENCE [LARGE SCALE GENOMIC DNA]</scope>
    <source>
        <strain evidence="5 6">PP9</strain>
    </source>
</reference>
<keyword evidence="1 3" id="KW-0474">Menaquinone biosynthesis</keyword>
<evidence type="ECO:0000313" key="6">
    <source>
        <dbReference type="Proteomes" id="UP000076021"/>
    </source>
</evidence>
<dbReference type="UniPathway" id="UPA00079"/>
<name>A0A143HIG8_9BACL</name>
<evidence type="ECO:0000256" key="1">
    <source>
        <dbReference type="ARBA" id="ARBA00022428"/>
    </source>
</evidence>
<dbReference type="InterPro" id="IPR022485">
    <property type="entry name" value="SHCHC_synthase_MenH"/>
</dbReference>
<dbReference type="HAMAP" id="MF_01660">
    <property type="entry name" value="MenH"/>
    <property type="match status" value="1"/>
</dbReference>
<proteinExistence type="inferred from homology"/>
<comment type="catalytic activity">
    <reaction evidence="3">
        <text>5-enolpyruvoyl-6-hydroxy-2-succinyl-cyclohex-3-ene-1-carboxylate = (1R,6R)-6-hydroxy-2-succinyl-cyclohexa-2,4-diene-1-carboxylate + pyruvate</text>
        <dbReference type="Rhea" id="RHEA:25597"/>
        <dbReference type="ChEBI" id="CHEBI:15361"/>
        <dbReference type="ChEBI" id="CHEBI:58689"/>
        <dbReference type="ChEBI" id="CHEBI:58818"/>
        <dbReference type="EC" id="4.2.99.20"/>
    </reaction>
</comment>
<comment type="pathway">
    <text evidence="3">Quinol/quinone metabolism; 1,4-dihydroxy-2-naphthoate biosynthesis; 1,4-dihydroxy-2-naphthoate from chorismate: step 3/7.</text>
</comment>
<feature type="domain" description="AB hydrolase-1" evidence="4">
    <location>
        <begin position="21"/>
        <end position="256"/>
    </location>
</feature>
<evidence type="ECO:0000259" key="4">
    <source>
        <dbReference type="Pfam" id="PF00561"/>
    </source>
</evidence>
<evidence type="ECO:0000256" key="2">
    <source>
        <dbReference type="ARBA" id="ARBA00023239"/>
    </source>
</evidence>
<dbReference type="SUPFAM" id="SSF53474">
    <property type="entry name" value="alpha/beta-Hydrolases"/>
    <property type="match status" value="1"/>
</dbReference>
<dbReference type="STRING" id="241244.ATY39_09565"/>
<dbReference type="PRINTS" id="PR00111">
    <property type="entry name" value="ABHYDROLASE"/>
</dbReference>
<accession>A0A143HIG8</accession>
<sequence>MTSIRGQNIHYQVVNPEAKTTIVFLHGFTGSTKTWESTEQWISKKYRMISIDLIGHGLTDSPYSVEAYSMDEQVELLREFFEARRIYTCTLVGYSMGGRVALAFAIRYPDKVKKLVLESASPGLKTEDERRTRIKNDRQLAERIEKDGVEAFVNYWENIPLFESQKHLPADIKQQVRDERLNQSPVGLANSLRGMGTGKQSSYWHELKHFQKPVVMLTGELDRKFIQKAIEMKEEFPICEHHIVPAVGHAIHVENPQIFATIIKEHLEDE</sequence>
<dbReference type="GO" id="GO:0070205">
    <property type="term" value="F:2-succinyl-6-hydroxy-2,4-cyclohexadiene-1-carboxylate synthase activity"/>
    <property type="evidence" value="ECO:0007669"/>
    <property type="project" value="UniProtKB-UniRule"/>
</dbReference>
<keyword evidence="2 3" id="KW-0456">Lyase</keyword>
<dbReference type="PANTHER" id="PTHR42916">
    <property type="entry name" value="2-SUCCINYL-5-ENOLPYRUVYL-6-HYDROXY-3-CYCLOHEXENE-1-CARBOXYLATE SYNTHASE"/>
    <property type="match status" value="1"/>
</dbReference>
<dbReference type="GO" id="GO:0009234">
    <property type="term" value="P:menaquinone biosynthetic process"/>
    <property type="evidence" value="ECO:0007669"/>
    <property type="project" value="UniProtKB-UniRule"/>
</dbReference>
<dbReference type="Pfam" id="PF00561">
    <property type="entry name" value="Abhydrolase_1"/>
    <property type="match status" value="1"/>
</dbReference>
<dbReference type="InterPro" id="IPR029058">
    <property type="entry name" value="AB_hydrolase_fold"/>
</dbReference>
<reference evidence="6" key="2">
    <citation type="submission" date="2016-03" db="EMBL/GenBank/DDBJ databases">
        <authorList>
            <person name="Ploux O."/>
        </authorList>
    </citation>
    <scope>NUCLEOTIDE SEQUENCE [LARGE SCALE GENOMIC DNA]</scope>
    <source>
        <strain evidence="6">PP9</strain>
    </source>
</reference>
<dbReference type="Gene3D" id="3.40.50.1820">
    <property type="entry name" value="alpha/beta hydrolase"/>
    <property type="match status" value="1"/>
</dbReference>
<dbReference type="EMBL" id="CP014806">
    <property type="protein sequence ID" value="AMX01062.1"/>
    <property type="molecule type" value="Genomic_DNA"/>
</dbReference>
<keyword evidence="6" id="KW-1185">Reference proteome</keyword>
<dbReference type="NCBIfam" id="TIGR03695">
    <property type="entry name" value="menH_SHCHC"/>
    <property type="match status" value="1"/>
</dbReference>
<protein>
    <recommendedName>
        <fullName evidence="3">Putative 2-succinyl-6-hydroxy-2,4-cyclohexadiene-1-carboxylate synthase</fullName>
        <shortName evidence="3">SHCHC synthase</shortName>
        <ecNumber evidence="3">4.2.99.20</ecNumber>
    </recommendedName>
</protein>
<comment type="similarity">
    <text evidence="3">Belongs to the AB hydrolase superfamily. MenH family.</text>
</comment>
<comment type="function">
    <text evidence="3">Catalyzes a proton abstraction reaction that results in 2,5-elimination of pyruvate from 2-succinyl-5-enolpyruvyl-6-hydroxy-3-cyclohexene-1-carboxylate (SEPHCHC) and the formation of 2-succinyl-6-hydroxy-2,4-cyclohexadiene-1-carboxylate (SHCHC).</text>
</comment>
<dbReference type="UniPathway" id="UPA01057">
    <property type="reaction ID" value="UER00900"/>
</dbReference>
<dbReference type="EC" id="4.2.99.20" evidence="3"/>
<dbReference type="KEGG" id="rst:ATY39_09565"/>
<gene>
    <name evidence="3" type="primary">menH</name>
    <name evidence="5" type="ORF">ATY39_09565</name>
</gene>
<dbReference type="AlphaFoldDB" id="A0A143HIG8"/>
<evidence type="ECO:0000313" key="5">
    <source>
        <dbReference type="EMBL" id="AMX01062.1"/>
    </source>
</evidence>
<comment type="subunit">
    <text evidence="3">Monomer.</text>
</comment>
<evidence type="ECO:0000256" key="3">
    <source>
        <dbReference type="HAMAP-Rule" id="MF_01660"/>
    </source>
</evidence>
<dbReference type="PANTHER" id="PTHR42916:SF1">
    <property type="entry name" value="PROTEIN PHYLLO, CHLOROPLASTIC"/>
    <property type="match status" value="1"/>
</dbReference>
<dbReference type="InterPro" id="IPR000073">
    <property type="entry name" value="AB_hydrolase_1"/>
</dbReference>
<comment type="pathway">
    <text evidence="3">Quinol/quinone metabolism; menaquinone biosynthesis.</text>
</comment>
<organism evidence="5 6">
    <name type="scientific">Rummeliibacillus stabekisii</name>
    <dbReference type="NCBI Taxonomy" id="241244"/>
    <lineage>
        <taxon>Bacteria</taxon>
        <taxon>Bacillati</taxon>
        <taxon>Bacillota</taxon>
        <taxon>Bacilli</taxon>
        <taxon>Bacillales</taxon>
        <taxon>Caryophanaceae</taxon>
        <taxon>Rummeliibacillus</taxon>
    </lineage>
</organism>